<dbReference type="AlphaFoldDB" id="A0A3A4R4T7"/>
<organism evidence="2 3">
    <name type="scientific">Candidatus Auribacter fodinae</name>
    <dbReference type="NCBI Taxonomy" id="2093366"/>
    <lineage>
        <taxon>Bacteria</taxon>
        <taxon>Pseudomonadati</taxon>
        <taxon>Candidatus Auribacterota</taxon>
        <taxon>Candidatus Auribacteria</taxon>
        <taxon>Candidatus Auribacterales</taxon>
        <taxon>Candidatus Auribacteraceae</taxon>
        <taxon>Candidatus Auribacter</taxon>
    </lineage>
</organism>
<evidence type="ECO:0000313" key="3">
    <source>
        <dbReference type="Proteomes" id="UP000266426"/>
    </source>
</evidence>
<dbReference type="InterPro" id="IPR051207">
    <property type="entry name" value="ComplexI_NDUFA9_subunit"/>
</dbReference>
<dbReference type="EMBL" id="QZJZ01000049">
    <property type="protein sequence ID" value="RJP59436.1"/>
    <property type="molecule type" value="Genomic_DNA"/>
</dbReference>
<accession>A0A3A4R4T7</accession>
<proteinExistence type="predicted"/>
<dbReference type="Proteomes" id="UP000266426">
    <property type="component" value="Unassembled WGS sequence"/>
</dbReference>
<dbReference type="PANTHER" id="PTHR12126">
    <property type="entry name" value="NADH-UBIQUINONE OXIDOREDUCTASE 39 KDA SUBUNIT-RELATED"/>
    <property type="match status" value="1"/>
</dbReference>
<feature type="domain" description="NAD-dependent epimerase/dehydratase" evidence="1">
    <location>
        <begin position="4"/>
        <end position="203"/>
    </location>
</feature>
<protein>
    <submittedName>
        <fullName evidence="2">NAD-dependent epimerase/dehydratase family protein</fullName>
    </submittedName>
</protein>
<dbReference type="GO" id="GO:0044877">
    <property type="term" value="F:protein-containing complex binding"/>
    <property type="evidence" value="ECO:0007669"/>
    <property type="project" value="TreeGrafter"/>
</dbReference>
<dbReference type="Gene3D" id="3.40.50.720">
    <property type="entry name" value="NAD(P)-binding Rossmann-like Domain"/>
    <property type="match status" value="1"/>
</dbReference>
<dbReference type="PANTHER" id="PTHR12126:SF11">
    <property type="entry name" value="NADH DEHYDROGENASE [UBIQUINONE] 1 ALPHA SUBCOMPLEX SUBUNIT 9, MITOCHONDRIAL"/>
    <property type="match status" value="1"/>
</dbReference>
<dbReference type="SUPFAM" id="SSF51735">
    <property type="entry name" value="NAD(P)-binding Rossmann-fold domains"/>
    <property type="match status" value="1"/>
</dbReference>
<evidence type="ECO:0000259" key="1">
    <source>
        <dbReference type="Pfam" id="PF01370"/>
    </source>
</evidence>
<dbReference type="Pfam" id="PF01370">
    <property type="entry name" value="Epimerase"/>
    <property type="match status" value="1"/>
</dbReference>
<sequence length="301" mass="32473">MIGITGLSGYIGIHLANFLKENKKDFIGLIKKNTADRDIEVLTDCGAAYCLVDFLDAESVYNALDGVTTIVHLVGSIYKPKNMSLHTLHADVTTTLLEAAKKRGVKKIIYISALGSSLEAASSYHKTKAEAESAIKQSGIPYVILEPSLIFGKLYGHRNSKIVARMADSITRLPFIPVVGSGKNKLQPLYIMDLVECIYASIDPSIKKATIELGGPQVMTMEEIASTIAGAAGCAEKNIVRLPLPVASVLAALMEKFSEQPKITRDQVKMAGKDNICSVPVKTPFKELITTSMTDALTSLL</sequence>
<gene>
    <name evidence="2" type="ORF">C4541_06130</name>
</gene>
<comment type="caution">
    <text evidence="2">The sequence shown here is derived from an EMBL/GenBank/DDBJ whole genome shotgun (WGS) entry which is preliminary data.</text>
</comment>
<dbReference type="InterPro" id="IPR001509">
    <property type="entry name" value="Epimerase_deHydtase"/>
</dbReference>
<evidence type="ECO:0000313" key="2">
    <source>
        <dbReference type="EMBL" id="RJP59436.1"/>
    </source>
</evidence>
<reference evidence="2 3" key="1">
    <citation type="journal article" date="2017" name="ISME J.">
        <title>Energy and carbon metabolisms in a deep terrestrial subsurface fluid microbial community.</title>
        <authorList>
            <person name="Momper L."/>
            <person name="Jungbluth S.P."/>
            <person name="Lee M.D."/>
            <person name="Amend J.P."/>
        </authorList>
    </citation>
    <scope>NUCLEOTIDE SEQUENCE [LARGE SCALE GENOMIC DNA]</scope>
    <source>
        <strain evidence="2">SURF_26</strain>
    </source>
</reference>
<name>A0A3A4R4T7_9BACT</name>
<dbReference type="InterPro" id="IPR036291">
    <property type="entry name" value="NAD(P)-bd_dom_sf"/>
</dbReference>